<protein>
    <submittedName>
        <fullName evidence="6">Poly(Beta-D-mannuronate) lyase</fullName>
    </submittedName>
</protein>
<dbReference type="GO" id="GO:0016829">
    <property type="term" value="F:lyase activity"/>
    <property type="evidence" value="ECO:0007669"/>
    <property type="project" value="UniProtKB-KW"/>
</dbReference>
<feature type="region of interest" description="Disordered" evidence="3">
    <location>
        <begin position="55"/>
        <end position="83"/>
    </location>
</feature>
<dbReference type="RefSeq" id="WP_071484048.1">
    <property type="nucleotide sequence ID" value="NZ_FNTS01000002.1"/>
</dbReference>
<dbReference type="Gene3D" id="1.50.10.100">
    <property type="entry name" value="Chondroitin AC/alginate lyase"/>
    <property type="match status" value="1"/>
</dbReference>
<keyword evidence="1 4" id="KW-0732">Signal</keyword>
<evidence type="ECO:0000256" key="4">
    <source>
        <dbReference type="SAM" id="SignalP"/>
    </source>
</evidence>
<evidence type="ECO:0000313" key="6">
    <source>
        <dbReference type="EMBL" id="OIN53201.1"/>
    </source>
</evidence>
<feature type="signal peptide" evidence="4">
    <location>
        <begin position="1"/>
        <end position="20"/>
    </location>
</feature>
<dbReference type="GO" id="GO:0042597">
    <property type="term" value="C:periplasmic space"/>
    <property type="evidence" value="ECO:0007669"/>
    <property type="project" value="InterPro"/>
</dbReference>
<evidence type="ECO:0000313" key="8">
    <source>
        <dbReference type="Proteomes" id="UP000181661"/>
    </source>
</evidence>
<gene>
    <name evidence="6" type="ORF">BFL40_11220</name>
    <name evidence="7" type="ORF">SAMN04515675_0234</name>
</gene>
<evidence type="ECO:0000256" key="3">
    <source>
        <dbReference type="SAM" id="MobiDB-lite"/>
    </source>
</evidence>
<dbReference type="InterPro" id="IPR008929">
    <property type="entry name" value="Chondroitin_lyas"/>
</dbReference>
<dbReference type="Proteomes" id="UP000182179">
    <property type="component" value="Unassembled WGS sequence"/>
</dbReference>
<evidence type="ECO:0000256" key="2">
    <source>
        <dbReference type="ARBA" id="ARBA00023239"/>
    </source>
</evidence>
<evidence type="ECO:0000256" key="1">
    <source>
        <dbReference type="ARBA" id="ARBA00022729"/>
    </source>
</evidence>
<evidence type="ECO:0000259" key="5">
    <source>
        <dbReference type="Pfam" id="PF05426"/>
    </source>
</evidence>
<evidence type="ECO:0000313" key="9">
    <source>
        <dbReference type="Proteomes" id="UP000182179"/>
    </source>
</evidence>
<dbReference type="SUPFAM" id="SSF48230">
    <property type="entry name" value="Chondroitin AC/alginate lyase"/>
    <property type="match status" value="1"/>
</dbReference>
<feature type="chain" id="PRO_5010366632" evidence="4">
    <location>
        <begin position="21"/>
        <end position="371"/>
    </location>
</feature>
<dbReference type="Proteomes" id="UP000181661">
    <property type="component" value="Unassembled WGS sequence"/>
</dbReference>
<accession>A0A1S2V373</accession>
<dbReference type="OrthoDB" id="7210452at2"/>
<reference evidence="6 8" key="1">
    <citation type="submission" date="2016-08" db="EMBL/GenBank/DDBJ databases">
        <title>Draft genome sequence of Pseudomonas costantinii LMG 22119, type strain isolated from cultivated mushroom (Agaricus bisporus) sporophores.</title>
        <authorList>
            <person name="Tambong J.T."/>
        </authorList>
    </citation>
    <scope>NUCLEOTIDE SEQUENCE [LARGE SCALE GENOMIC DNA]</scope>
    <source>
        <strain evidence="6 8">LMG 22119</strain>
    </source>
</reference>
<dbReference type="InterPro" id="IPR008397">
    <property type="entry name" value="Alginate_lyase_dom"/>
</dbReference>
<feature type="domain" description="Alginate lyase" evidence="5">
    <location>
        <begin position="61"/>
        <end position="308"/>
    </location>
</feature>
<evidence type="ECO:0000313" key="7">
    <source>
        <dbReference type="EMBL" id="SED20058.1"/>
    </source>
</evidence>
<dbReference type="NCBIfam" id="NF001469">
    <property type="entry name" value="PRK00325.1-4"/>
    <property type="match status" value="1"/>
</dbReference>
<dbReference type="EMBL" id="MDDR01000021">
    <property type="protein sequence ID" value="OIN53201.1"/>
    <property type="molecule type" value="Genomic_DNA"/>
</dbReference>
<organism evidence="6 8">
    <name type="scientific">Pseudomonas costantinii</name>
    <dbReference type="NCBI Taxonomy" id="168469"/>
    <lineage>
        <taxon>Bacteria</taxon>
        <taxon>Pseudomonadati</taxon>
        <taxon>Pseudomonadota</taxon>
        <taxon>Gammaproteobacteria</taxon>
        <taxon>Pseudomonadales</taxon>
        <taxon>Pseudomonadaceae</taxon>
        <taxon>Pseudomonas</taxon>
    </lineage>
</organism>
<keyword evidence="2 6" id="KW-0456">Lyase</keyword>
<sequence>MPLKPLLLALLGTAAGLHLAAAGATSSIWPARATVPSAMIADYRTLSCVKDPPPPYTGSLQLKSKYDQSDTSKSTLAASPDQGTEDIGKQVKAFIGGLIYATKQFERAKTPQQANMALACQDQWLETWAKAGALLNRDASSTGMAARKWAVAAISSTLLMTEAMADNKRVLSPVQKDWFARLGALIIEEYQPRHAPGFAYFNNHDYWAGWAVSATGMLIQRDDFIQWGDSNLRRGLQQATLSSAGDYAYLPLEVARAKLAASYSQYALVPLVMLAEAARSNNLGWSAEDQTRLELLANFAARSVLDPQGLPELQGQSQVDIAPYKMAWLIPFLQRSPQHVLARKLYDSLDGDVDNYSQLGGPLKPLYSTGH</sequence>
<comment type="caution">
    <text evidence="6">The sequence shown here is derived from an EMBL/GenBank/DDBJ whole genome shotgun (WGS) entry which is preliminary data.</text>
</comment>
<dbReference type="Pfam" id="PF05426">
    <property type="entry name" value="Alginate_lyase"/>
    <property type="match status" value="1"/>
</dbReference>
<keyword evidence="9" id="KW-1185">Reference proteome</keyword>
<reference evidence="7 9" key="2">
    <citation type="submission" date="2016-10" db="EMBL/GenBank/DDBJ databases">
        <authorList>
            <person name="Varghese N."/>
            <person name="Submissions S."/>
        </authorList>
    </citation>
    <scope>NUCLEOTIDE SEQUENCE [LARGE SCALE GENOMIC DNA]</scope>
    <source>
        <strain evidence="7 9">BS2773</strain>
    </source>
</reference>
<proteinExistence type="predicted"/>
<dbReference type="EMBL" id="FNTS01000002">
    <property type="protein sequence ID" value="SED20058.1"/>
    <property type="molecule type" value="Genomic_DNA"/>
</dbReference>
<dbReference type="AlphaFoldDB" id="A0A1S2V373"/>
<name>A0A1S2V373_9PSED</name>